<feature type="compositionally biased region" description="Basic residues" evidence="1">
    <location>
        <begin position="36"/>
        <end position="46"/>
    </location>
</feature>
<feature type="compositionally biased region" description="Low complexity" evidence="1">
    <location>
        <begin position="69"/>
        <end position="87"/>
    </location>
</feature>
<reference evidence="3" key="1">
    <citation type="submission" date="2024-04" db="EMBL/GenBank/DDBJ databases">
        <title>Salinicola lusitanus LLJ914,a marine bacterium isolated from the Okinawa Trough.</title>
        <authorList>
            <person name="Li J."/>
        </authorList>
    </citation>
    <scope>NUCLEOTIDE SEQUENCE [LARGE SCALE GENOMIC DNA]</scope>
</reference>
<comment type="caution">
    <text evidence="2">The sequence shown here is derived from an EMBL/GenBank/DDBJ whole genome shotgun (WGS) entry which is preliminary data.</text>
</comment>
<organism evidence="2 3">
    <name type="scientific">Mugilogobius chulae</name>
    <name type="common">yellowstripe goby</name>
    <dbReference type="NCBI Taxonomy" id="88201"/>
    <lineage>
        <taxon>Eukaryota</taxon>
        <taxon>Metazoa</taxon>
        <taxon>Chordata</taxon>
        <taxon>Craniata</taxon>
        <taxon>Vertebrata</taxon>
        <taxon>Euteleostomi</taxon>
        <taxon>Actinopterygii</taxon>
        <taxon>Neopterygii</taxon>
        <taxon>Teleostei</taxon>
        <taxon>Neoteleostei</taxon>
        <taxon>Acanthomorphata</taxon>
        <taxon>Gobiaria</taxon>
        <taxon>Gobiiformes</taxon>
        <taxon>Gobioidei</taxon>
        <taxon>Gobiidae</taxon>
        <taxon>Gobionellinae</taxon>
        <taxon>Mugilogobius</taxon>
    </lineage>
</organism>
<keyword evidence="3" id="KW-1185">Reference proteome</keyword>
<evidence type="ECO:0000256" key="1">
    <source>
        <dbReference type="SAM" id="MobiDB-lite"/>
    </source>
</evidence>
<gene>
    <name evidence="2" type="ORF">WMY93_010570</name>
</gene>
<name>A0AAW0PJC6_9GOBI</name>
<dbReference type="AlphaFoldDB" id="A0AAW0PJC6"/>
<proteinExistence type="predicted"/>
<dbReference type="Proteomes" id="UP001460270">
    <property type="component" value="Unassembled WGS sequence"/>
</dbReference>
<accession>A0AAW0PJC6</accession>
<dbReference type="EMBL" id="JBBPFD010000007">
    <property type="protein sequence ID" value="KAK7919286.1"/>
    <property type="molecule type" value="Genomic_DNA"/>
</dbReference>
<sequence length="201" mass="22478">MHNKAMNEIKRENGEVKQPKDEKDKTRLEEDELQMKKVKKKKKKKHKEDERHRRVKMFHRSSQTSCTGLTSLPTKNSSSSSLSSTSHPALLSSLSPFKCPPPVLSPNNKTITPPTKDFCNSVDDPDAAPLKAQHQCTFPGLAGLEFAPYIHVETQPNGGALVAHAYASQLSCLSSGQRQRFADEFVTLASARTRHRYTTSY</sequence>
<evidence type="ECO:0000313" key="3">
    <source>
        <dbReference type="Proteomes" id="UP001460270"/>
    </source>
</evidence>
<protein>
    <submittedName>
        <fullName evidence="2">Uncharacterized protein</fullName>
    </submittedName>
</protein>
<feature type="compositionally biased region" description="Basic and acidic residues" evidence="1">
    <location>
        <begin position="1"/>
        <end position="28"/>
    </location>
</feature>
<feature type="region of interest" description="Disordered" evidence="1">
    <location>
        <begin position="1"/>
        <end position="87"/>
    </location>
</feature>
<evidence type="ECO:0000313" key="2">
    <source>
        <dbReference type="EMBL" id="KAK7919286.1"/>
    </source>
</evidence>